<dbReference type="EMBL" id="MLQR01000043">
    <property type="protein sequence ID" value="OIJ11259.1"/>
    <property type="molecule type" value="Genomic_DNA"/>
</dbReference>
<keyword evidence="4" id="KW-0472">Membrane</keyword>
<proteinExistence type="predicted"/>
<keyword evidence="4" id="KW-0812">Transmembrane</keyword>
<dbReference type="SUPFAM" id="SSF54523">
    <property type="entry name" value="Pili subunits"/>
    <property type="match status" value="1"/>
</dbReference>
<dbReference type="GO" id="GO:0009986">
    <property type="term" value="C:cell surface"/>
    <property type="evidence" value="ECO:0007669"/>
    <property type="project" value="UniProtKB-SubCell"/>
</dbReference>
<comment type="caution">
    <text evidence="5">The sequence shown here is derived from an EMBL/GenBank/DDBJ whole genome shotgun (WGS) entry which is preliminary data.</text>
</comment>
<dbReference type="RefSeq" id="WP_071310723.1">
    <property type="nucleotide sequence ID" value="NZ_MLQR01000043.1"/>
</dbReference>
<dbReference type="Proteomes" id="UP000179524">
    <property type="component" value="Unassembled WGS sequence"/>
</dbReference>
<dbReference type="Gene3D" id="3.30.700.10">
    <property type="entry name" value="Glycoprotein, Type 4 Pilin"/>
    <property type="match status" value="1"/>
</dbReference>
<evidence type="ECO:0000256" key="1">
    <source>
        <dbReference type="ARBA" id="ARBA00004241"/>
    </source>
</evidence>
<organism evidence="5 6">
    <name type="scientific">Anaerobacillus alkalilacustris</name>
    <dbReference type="NCBI Taxonomy" id="393763"/>
    <lineage>
        <taxon>Bacteria</taxon>
        <taxon>Bacillati</taxon>
        <taxon>Bacillota</taxon>
        <taxon>Bacilli</taxon>
        <taxon>Bacillales</taxon>
        <taxon>Bacillaceae</taxon>
        <taxon>Anaerobacillus</taxon>
    </lineage>
</organism>
<comment type="subcellular location">
    <subcellularLocation>
        <location evidence="1">Cell surface</location>
    </subcellularLocation>
</comment>
<evidence type="ECO:0000256" key="3">
    <source>
        <dbReference type="SAM" id="MobiDB-lite"/>
    </source>
</evidence>
<dbReference type="GO" id="GO:0030420">
    <property type="term" value="P:establishment of competence for transformation"/>
    <property type="evidence" value="ECO:0007669"/>
    <property type="project" value="UniProtKB-KW"/>
</dbReference>
<evidence type="ECO:0000313" key="5">
    <source>
        <dbReference type="EMBL" id="OIJ11259.1"/>
    </source>
</evidence>
<keyword evidence="6" id="KW-1185">Reference proteome</keyword>
<dbReference type="NCBIfam" id="TIGR02532">
    <property type="entry name" value="IV_pilin_GFxxxE"/>
    <property type="match status" value="1"/>
</dbReference>
<accession>A0A1S2LFF6</accession>
<dbReference type="InterPro" id="IPR045584">
    <property type="entry name" value="Pilin-like"/>
</dbReference>
<keyword evidence="4" id="KW-1133">Transmembrane helix</keyword>
<evidence type="ECO:0000313" key="6">
    <source>
        <dbReference type="Proteomes" id="UP000179524"/>
    </source>
</evidence>
<gene>
    <name evidence="5" type="ORF">BKP37_16585</name>
</gene>
<protein>
    <recommendedName>
        <fullName evidence="7">Prepilin-type N-terminal cleavage/methylation domain-containing protein</fullName>
    </recommendedName>
</protein>
<dbReference type="OrthoDB" id="1953969at2"/>
<dbReference type="PROSITE" id="PS00409">
    <property type="entry name" value="PROKAR_NTER_METHYL"/>
    <property type="match status" value="1"/>
</dbReference>
<feature type="compositionally biased region" description="Acidic residues" evidence="3">
    <location>
        <begin position="108"/>
        <end position="123"/>
    </location>
</feature>
<feature type="transmembrane region" description="Helical" evidence="4">
    <location>
        <begin position="12"/>
        <end position="38"/>
    </location>
</feature>
<reference evidence="5 6" key="1">
    <citation type="submission" date="2016-10" db="EMBL/GenBank/DDBJ databases">
        <title>Draft genome sequences of four alkaliphilic bacteria belonging to the Anaerobacillus genus.</title>
        <authorList>
            <person name="Bassil N.M."/>
            <person name="Lloyd J.R."/>
        </authorList>
    </citation>
    <scope>NUCLEOTIDE SEQUENCE [LARGE SCALE GENOMIC DNA]</scope>
    <source>
        <strain evidence="5 6">DSM 18345</strain>
    </source>
</reference>
<feature type="region of interest" description="Disordered" evidence="3">
    <location>
        <begin position="102"/>
        <end position="123"/>
    </location>
</feature>
<name>A0A1S2LFF6_9BACI</name>
<dbReference type="InterPro" id="IPR012902">
    <property type="entry name" value="N_methyl_site"/>
</dbReference>
<keyword evidence="2" id="KW-0178">Competence</keyword>
<sequence length="123" mass="13671">MFKYMGSNKGITLIEVLAVIVILGILAAVAVPSVMGLIENSKEEVCNVNMVRLERMYETELALKGIEHSEAKFSQYLQEYGEDICPDDGEISYVDGVVQCSVHSRTEEETEDEDEDDGGVPFF</sequence>
<evidence type="ECO:0000256" key="4">
    <source>
        <dbReference type="SAM" id="Phobius"/>
    </source>
</evidence>
<evidence type="ECO:0008006" key="7">
    <source>
        <dbReference type="Google" id="ProtNLM"/>
    </source>
</evidence>
<dbReference type="Pfam" id="PF07963">
    <property type="entry name" value="N_methyl"/>
    <property type="match status" value="1"/>
</dbReference>
<dbReference type="AlphaFoldDB" id="A0A1S2LFF6"/>
<evidence type="ECO:0000256" key="2">
    <source>
        <dbReference type="ARBA" id="ARBA00023287"/>
    </source>
</evidence>